<keyword evidence="2" id="KW-1185">Reference proteome</keyword>
<reference evidence="2" key="1">
    <citation type="submission" date="2016-10" db="EMBL/GenBank/DDBJ databases">
        <authorList>
            <person name="Varghese N."/>
            <person name="Submissions S."/>
        </authorList>
    </citation>
    <scope>NUCLEOTIDE SEQUENCE [LARGE SCALE GENOMIC DNA]</scope>
    <source>
        <strain evidence="2">DSM 22427</strain>
    </source>
</reference>
<sequence>MSDYDATPPSSREYSRSITILFPEGQYQDLREKFAQTPLHDDKNARGTYAGNSAFSEYLRRYLRHYLNKDE</sequence>
<proteinExistence type="predicted"/>
<organism evidence="1 2">
    <name type="scientific">Halostagnicola kamekurae</name>
    <dbReference type="NCBI Taxonomy" id="619731"/>
    <lineage>
        <taxon>Archaea</taxon>
        <taxon>Methanobacteriati</taxon>
        <taxon>Methanobacteriota</taxon>
        <taxon>Stenosarchaea group</taxon>
        <taxon>Halobacteria</taxon>
        <taxon>Halobacteriales</taxon>
        <taxon>Natrialbaceae</taxon>
        <taxon>Halostagnicola</taxon>
    </lineage>
</organism>
<evidence type="ECO:0000313" key="2">
    <source>
        <dbReference type="Proteomes" id="UP000199199"/>
    </source>
</evidence>
<gene>
    <name evidence="1" type="ORF">SAMN04488556_1591</name>
</gene>
<accession>A0A1I6QUT0</accession>
<evidence type="ECO:0000313" key="1">
    <source>
        <dbReference type="EMBL" id="SFS56256.1"/>
    </source>
</evidence>
<dbReference type="Proteomes" id="UP000199199">
    <property type="component" value="Unassembled WGS sequence"/>
</dbReference>
<name>A0A1I6QUT0_9EURY</name>
<dbReference type="AlphaFoldDB" id="A0A1I6QUT0"/>
<dbReference type="EMBL" id="FOZS01000001">
    <property type="protein sequence ID" value="SFS56256.1"/>
    <property type="molecule type" value="Genomic_DNA"/>
</dbReference>
<protein>
    <submittedName>
        <fullName evidence="1">Uncharacterized protein</fullName>
    </submittedName>
</protein>